<reference evidence="9 10" key="1">
    <citation type="submission" date="2022-06" db="EMBL/GenBank/DDBJ databases">
        <title>Genomic Encyclopedia of Archaeal and Bacterial Type Strains, Phase II (KMG-II): from individual species to whole genera.</title>
        <authorList>
            <person name="Goeker M."/>
        </authorList>
    </citation>
    <scope>NUCLEOTIDE SEQUENCE [LARGE SCALE GENOMIC DNA]</scope>
    <source>
        <strain evidence="9 10">DSM 40477</strain>
    </source>
</reference>
<evidence type="ECO:0000259" key="8">
    <source>
        <dbReference type="Pfam" id="PF09335"/>
    </source>
</evidence>
<dbReference type="Proteomes" id="UP001205311">
    <property type="component" value="Unassembled WGS sequence"/>
</dbReference>
<gene>
    <name evidence="9" type="ORF">LX15_006057</name>
</gene>
<protein>
    <submittedName>
        <fullName evidence="9">Membrane-associated protein</fullName>
    </submittedName>
</protein>
<feature type="transmembrane region" description="Helical" evidence="7">
    <location>
        <begin position="65"/>
        <end position="85"/>
    </location>
</feature>
<keyword evidence="10" id="KW-1185">Reference proteome</keyword>
<feature type="transmembrane region" description="Helical" evidence="7">
    <location>
        <begin position="22"/>
        <end position="44"/>
    </location>
</feature>
<comment type="similarity">
    <text evidence="2 7">Belongs to the DedA family.</text>
</comment>
<proteinExistence type="inferred from homology"/>
<evidence type="ECO:0000256" key="4">
    <source>
        <dbReference type="ARBA" id="ARBA00022692"/>
    </source>
</evidence>
<evidence type="ECO:0000256" key="6">
    <source>
        <dbReference type="ARBA" id="ARBA00023136"/>
    </source>
</evidence>
<organism evidence="9 10">
    <name type="scientific">Streptoalloteichus tenebrarius (strain ATCC 17920 / DSM 40477 / JCM 4838 / CBS 697.72 / NBRC 16177 / NCIMB 11028 / NRRL B-12390 / A12253. 1 / ISP 5477)</name>
    <name type="common">Streptomyces tenebrarius</name>
    <dbReference type="NCBI Taxonomy" id="1933"/>
    <lineage>
        <taxon>Bacteria</taxon>
        <taxon>Bacillati</taxon>
        <taxon>Actinomycetota</taxon>
        <taxon>Actinomycetes</taxon>
        <taxon>Pseudonocardiales</taxon>
        <taxon>Pseudonocardiaceae</taxon>
        <taxon>Streptoalloteichus</taxon>
    </lineage>
</organism>
<comment type="caution">
    <text evidence="9">The sequence shown here is derived from an EMBL/GenBank/DDBJ whole genome shotgun (WGS) entry which is preliminary data.</text>
</comment>
<evidence type="ECO:0000256" key="7">
    <source>
        <dbReference type="RuleBase" id="RU367016"/>
    </source>
</evidence>
<feature type="transmembrane region" description="Helical" evidence="7">
    <location>
        <begin position="186"/>
        <end position="204"/>
    </location>
</feature>
<dbReference type="InterPro" id="IPR032818">
    <property type="entry name" value="DedA-like"/>
</dbReference>
<dbReference type="EMBL" id="JAMTCP010000064">
    <property type="protein sequence ID" value="MCP2262321.1"/>
    <property type="molecule type" value="Genomic_DNA"/>
</dbReference>
<evidence type="ECO:0000313" key="9">
    <source>
        <dbReference type="EMBL" id="MCP2262321.1"/>
    </source>
</evidence>
<keyword evidence="5 7" id="KW-1133">Transmembrane helix</keyword>
<dbReference type="Pfam" id="PF09335">
    <property type="entry name" value="VTT_dom"/>
    <property type="match status" value="1"/>
</dbReference>
<accession>A0ABT1I3F4</accession>
<dbReference type="RefSeq" id="WP_253674442.1">
    <property type="nucleotide sequence ID" value="NZ_JAMTCP010000064.1"/>
</dbReference>
<evidence type="ECO:0000256" key="2">
    <source>
        <dbReference type="ARBA" id="ARBA00010792"/>
    </source>
</evidence>
<evidence type="ECO:0000256" key="3">
    <source>
        <dbReference type="ARBA" id="ARBA00022475"/>
    </source>
</evidence>
<sequence>MQTDLAAAANLAATPLEAAGPVVVWLVVLGFVFAECAFIVGLFLPGDSLLLTAGVVLAQHDHEAGIWLLSLTVTLVAVAGNQVGYEIGARTGLRLLARRGGRVLNRENLDRAKRFFDRWGFWAIVAARWLPWVRTLAPILAGAAQMDRRKYLVASATGAVVWAPTLMLVGYYGAGLLDRNPWLRTAAVVGFLTFVIGGTVYGLWRYRQEIHRPVEDGERVSASPRGDDSSSS</sequence>
<keyword evidence="6 7" id="KW-0472">Membrane</keyword>
<dbReference type="PANTHER" id="PTHR30353">
    <property type="entry name" value="INNER MEMBRANE PROTEIN DEDA-RELATED"/>
    <property type="match status" value="1"/>
</dbReference>
<evidence type="ECO:0000256" key="1">
    <source>
        <dbReference type="ARBA" id="ARBA00004651"/>
    </source>
</evidence>
<feature type="domain" description="VTT" evidence="8">
    <location>
        <begin position="44"/>
        <end position="171"/>
    </location>
</feature>
<keyword evidence="4 7" id="KW-0812">Transmembrane</keyword>
<name>A0ABT1I3F4_STRSD</name>
<feature type="transmembrane region" description="Helical" evidence="7">
    <location>
        <begin position="151"/>
        <end position="174"/>
    </location>
</feature>
<evidence type="ECO:0000313" key="10">
    <source>
        <dbReference type="Proteomes" id="UP001205311"/>
    </source>
</evidence>
<dbReference type="InterPro" id="IPR032816">
    <property type="entry name" value="VTT_dom"/>
</dbReference>
<dbReference type="PANTHER" id="PTHR30353:SF0">
    <property type="entry name" value="TRANSMEMBRANE PROTEIN"/>
    <property type="match status" value="1"/>
</dbReference>
<evidence type="ECO:0000256" key="5">
    <source>
        <dbReference type="ARBA" id="ARBA00022989"/>
    </source>
</evidence>
<keyword evidence="3 7" id="KW-1003">Cell membrane</keyword>
<comment type="subcellular location">
    <subcellularLocation>
        <location evidence="1 7">Cell membrane</location>
        <topology evidence="1 7">Multi-pass membrane protein</topology>
    </subcellularLocation>
</comment>